<dbReference type="GO" id="GO:0008514">
    <property type="term" value="F:organic anion transmembrane transporter activity"/>
    <property type="evidence" value="ECO:0007669"/>
    <property type="project" value="UniProtKB-ARBA"/>
</dbReference>
<evidence type="ECO:0000256" key="8">
    <source>
        <dbReference type="SAM" id="Phobius"/>
    </source>
</evidence>
<evidence type="ECO:0000256" key="6">
    <source>
        <dbReference type="ARBA" id="ARBA00023136"/>
    </source>
</evidence>
<dbReference type="STRING" id="1618023.UH38_14760"/>
<evidence type="ECO:0000313" key="9">
    <source>
        <dbReference type="EMBL" id="KJH71086.1"/>
    </source>
</evidence>
<evidence type="ECO:0000256" key="2">
    <source>
        <dbReference type="ARBA" id="ARBA00006772"/>
    </source>
</evidence>
<comment type="subcellular location">
    <subcellularLocation>
        <location evidence="1">Membrane</location>
        <topology evidence="1">Multi-pass membrane protein</topology>
    </subcellularLocation>
</comment>
<feature type="transmembrane region" description="Helical" evidence="8">
    <location>
        <begin position="261"/>
        <end position="280"/>
    </location>
</feature>
<accession>A0A0D8ZV15</accession>
<dbReference type="NCBIfam" id="TIGR00785">
    <property type="entry name" value="dass"/>
    <property type="match status" value="1"/>
</dbReference>
<feature type="transmembrane region" description="Helical" evidence="8">
    <location>
        <begin position="380"/>
        <end position="399"/>
    </location>
</feature>
<dbReference type="AlphaFoldDB" id="A0A0D8ZV15"/>
<keyword evidence="5 8" id="KW-1133">Transmembrane helix</keyword>
<feature type="transmembrane region" description="Helical" evidence="8">
    <location>
        <begin position="448"/>
        <end position="466"/>
    </location>
</feature>
<feature type="transmembrane region" description="Helical" evidence="8">
    <location>
        <begin position="324"/>
        <end position="347"/>
    </location>
</feature>
<keyword evidence="6 8" id="KW-0472">Membrane</keyword>
<dbReference type="InterPro" id="IPR001898">
    <property type="entry name" value="SLC13A/DASS"/>
</dbReference>
<protein>
    <recommendedName>
        <fullName evidence="3">Sodium-dependent dicarboxylate transporter SdcS</fullName>
    </recommendedName>
    <alternativeName>
        <fullName evidence="7">Na(+)/dicarboxylate symporter</fullName>
    </alternativeName>
</protein>
<evidence type="ECO:0000256" key="1">
    <source>
        <dbReference type="ARBA" id="ARBA00004141"/>
    </source>
</evidence>
<evidence type="ECO:0000256" key="3">
    <source>
        <dbReference type="ARBA" id="ARBA00020150"/>
    </source>
</evidence>
<dbReference type="PANTHER" id="PTHR10283:SF82">
    <property type="entry name" value="SOLUTE CARRIER FAMILY 13 MEMBER 2"/>
    <property type="match status" value="1"/>
</dbReference>
<feature type="transmembrane region" description="Helical" evidence="8">
    <location>
        <begin position="353"/>
        <end position="373"/>
    </location>
</feature>
<keyword evidence="4 8" id="KW-0812">Transmembrane</keyword>
<feature type="transmembrane region" description="Helical" evidence="8">
    <location>
        <begin position="75"/>
        <end position="94"/>
    </location>
</feature>
<dbReference type="Proteomes" id="UP000032452">
    <property type="component" value="Unassembled WGS sequence"/>
</dbReference>
<evidence type="ECO:0000256" key="4">
    <source>
        <dbReference type="ARBA" id="ARBA00022692"/>
    </source>
</evidence>
<feature type="transmembrane region" description="Helical" evidence="8">
    <location>
        <begin position="164"/>
        <end position="184"/>
    </location>
</feature>
<dbReference type="PATRIC" id="fig|1618023.3.peg.5349"/>
<proteinExistence type="inferred from homology"/>
<name>A0A0D8ZV15_9CYAN</name>
<comment type="caution">
    <text evidence="9">The sequence shown here is derived from an EMBL/GenBank/DDBJ whole genome shotgun (WGS) entry which is preliminary data.</text>
</comment>
<dbReference type="EMBL" id="JYON01000015">
    <property type="protein sequence ID" value="KJH71086.1"/>
    <property type="molecule type" value="Genomic_DNA"/>
</dbReference>
<dbReference type="Pfam" id="PF00939">
    <property type="entry name" value="Na_sulph_symp"/>
    <property type="match status" value="1"/>
</dbReference>
<reference evidence="9 10" key="1">
    <citation type="submission" date="2015-02" db="EMBL/GenBank/DDBJ databases">
        <title>Draft genome of a novel marine cyanobacterium (Chroococcales) isolated from South Atlantic Ocean.</title>
        <authorList>
            <person name="Rigonato J."/>
            <person name="Alvarenga D.O."/>
            <person name="Branco L.H."/>
            <person name="Varani A.M."/>
            <person name="Brandini F.P."/>
            <person name="Fiore M.F."/>
        </authorList>
    </citation>
    <scope>NUCLEOTIDE SEQUENCE [LARGE SCALE GENOMIC DNA]</scope>
    <source>
        <strain evidence="9 10">CENA595</strain>
    </source>
</reference>
<feature type="transmembrane region" description="Helical" evidence="8">
    <location>
        <begin position="204"/>
        <end position="228"/>
    </location>
</feature>
<evidence type="ECO:0000256" key="5">
    <source>
        <dbReference type="ARBA" id="ARBA00022989"/>
    </source>
</evidence>
<dbReference type="PANTHER" id="PTHR10283">
    <property type="entry name" value="SOLUTE CARRIER FAMILY 13 MEMBER"/>
    <property type="match status" value="1"/>
</dbReference>
<sequence>MSKVGVILGPVLFLAILFLPIPGLATPARGVLGLAAWMGAWWVTDAIPTAATGLLPLVVYPLLGPPELNDVGQTYADNTILLFLGALLLARGISRAQIDERVALHILKIFGGSPRRLVAGFMVACAAISAWISAAATTVIMLPVALSVVATVGDEGQRRRLGKCLVLAVVYASTLGVLSTIIATPPNAVFASLAPQTLGFEVGFGQWMLIGVPMSIFSVAVAWVYLVYVVAPINDVSLAEGNRVVEERLRARGPLSRDEKVVGAVFLLTVVAWVSRSLVWGDLLPNANNVTIAMAGALTLFMLPSAKGGRLLDWKTAVKLPWGVLLLIGGGLALAFGFTTLGIDVWIANRLGFLEALPAVVAVAIMTTLAIFVGEIMSNAATAALLIPIAAPLAVKIGLSPLQLTMAVTLAASFGFTLPVGSPSNAIALNTGQINTVQLARSGLPMNLLGVILVTIACYTLVPLVFR</sequence>
<organism evidence="9 10">
    <name type="scientific">Aliterella atlantica CENA595</name>
    <dbReference type="NCBI Taxonomy" id="1618023"/>
    <lineage>
        <taxon>Bacteria</taxon>
        <taxon>Bacillati</taxon>
        <taxon>Cyanobacteriota</taxon>
        <taxon>Cyanophyceae</taxon>
        <taxon>Chroococcidiopsidales</taxon>
        <taxon>Aliterellaceae</taxon>
        <taxon>Aliterella</taxon>
    </lineage>
</organism>
<feature type="transmembrane region" description="Helical" evidence="8">
    <location>
        <begin position="286"/>
        <end position="303"/>
    </location>
</feature>
<gene>
    <name evidence="9" type="ORF">UH38_14760</name>
</gene>
<evidence type="ECO:0000313" key="10">
    <source>
        <dbReference type="Proteomes" id="UP000032452"/>
    </source>
</evidence>
<comment type="similarity">
    <text evidence="2">Belongs to the SLC13A/DASS transporter (TC 2.A.47) family. NADC subfamily.</text>
</comment>
<dbReference type="GO" id="GO:1905039">
    <property type="term" value="P:carboxylic acid transmembrane transport"/>
    <property type="evidence" value="ECO:0007669"/>
    <property type="project" value="UniProtKB-ARBA"/>
</dbReference>
<keyword evidence="10" id="KW-1185">Reference proteome</keyword>
<feature type="transmembrane region" description="Helical" evidence="8">
    <location>
        <begin position="119"/>
        <end position="152"/>
    </location>
</feature>
<dbReference type="GO" id="GO:0005886">
    <property type="term" value="C:plasma membrane"/>
    <property type="evidence" value="ECO:0007669"/>
    <property type="project" value="TreeGrafter"/>
</dbReference>
<feature type="transmembrane region" description="Helical" evidence="8">
    <location>
        <begin position="41"/>
        <end position="63"/>
    </location>
</feature>
<evidence type="ECO:0000256" key="7">
    <source>
        <dbReference type="ARBA" id="ARBA00031174"/>
    </source>
</evidence>